<reference evidence="2" key="1">
    <citation type="submission" date="2023-04" db="EMBL/GenBank/DDBJ databases">
        <title>Colletotrichum limetticola genome sequence.</title>
        <authorList>
            <person name="Baroncelli R."/>
        </authorList>
    </citation>
    <scope>NUCLEOTIDE SEQUENCE</scope>
    <source>
        <strain evidence="2">KLA-Anderson</strain>
    </source>
</reference>
<evidence type="ECO:0000313" key="3">
    <source>
        <dbReference type="Proteomes" id="UP001169217"/>
    </source>
</evidence>
<proteinExistence type="predicted"/>
<organism evidence="2 3">
    <name type="scientific">Colletotrichum limetticola</name>
    <dbReference type="NCBI Taxonomy" id="1209924"/>
    <lineage>
        <taxon>Eukaryota</taxon>
        <taxon>Fungi</taxon>
        <taxon>Dikarya</taxon>
        <taxon>Ascomycota</taxon>
        <taxon>Pezizomycotina</taxon>
        <taxon>Sordariomycetes</taxon>
        <taxon>Hypocreomycetidae</taxon>
        <taxon>Glomerellales</taxon>
        <taxon>Glomerellaceae</taxon>
        <taxon>Colletotrichum</taxon>
        <taxon>Colletotrichum acutatum species complex</taxon>
    </lineage>
</organism>
<dbReference type="Proteomes" id="UP001169217">
    <property type="component" value="Unassembled WGS sequence"/>
</dbReference>
<evidence type="ECO:0000256" key="1">
    <source>
        <dbReference type="SAM" id="MobiDB-lite"/>
    </source>
</evidence>
<sequence>MASQFETIAKLRSVTSSPFPPDSDAFRGRKRHRSLTRCDLEARHYSGTGESSTLRGRPRRRSTSPTPVSSRASSRAGAGAAAGAGRGGGMTSTTDVSPMRKRLLRVVLLERRRSQSPSRSRSPDRKQAPPRRRHRTRSRSRTHHTKDMFQPKDQLPRLLLGEQAHKKVDTSVQA</sequence>
<feature type="compositionally biased region" description="Low complexity" evidence="1">
    <location>
        <begin position="63"/>
        <end position="79"/>
    </location>
</feature>
<feature type="compositionally biased region" description="Basic and acidic residues" evidence="1">
    <location>
        <begin position="163"/>
        <end position="174"/>
    </location>
</feature>
<protein>
    <submittedName>
        <fullName evidence="2">Uncharacterized protein</fullName>
    </submittedName>
</protein>
<gene>
    <name evidence="2" type="ORF">CLIM01_08918</name>
</gene>
<comment type="caution">
    <text evidence="2">The sequence shown here is derived from an EMBL/GenBank/DDBJ whole genome shotgun (WGS) entry which is preliminary data.</text>
</comment>
<feature type="compositionally biased region" description="Basic residues" evidence="1">
    <location>
        <begin position="128"/>
        <end position="144"/>
    </location>
</feature>
<keyword evidence="3" id="KW-1185">Reference proteome</keyword>
<dbReference type="EMBL" id="JARUPT010000291">
    <property type="protein sequence ID" value="KAK0373740.1"/>
    <property type="molecule type" value="Genomic_DNA"/>
</dbReference>
<feature type="region of interest" description="Disordered" evidence="1">
    <location>
        <begin position="1"/>
        <end position="174"/>
    </location>
</feature>
<accession>A0ABQ9PQE0</accession>
<name>A0ABQ9PQE0_9PEZI</name>
<evidence type="ECO:0000313" key="2">
    <source>
        <dbReference type="EMBL" id="KAK0373740.1"/>
    </source>
</evidence>
<feature type="compositionally biased region" description="Gly residues" evidence="1">
    <location>
        <begin position="80"/>
        <end position="90"/>
    </location>
</feature>